<feature type="region of interest" description="Disordered" evidence="1">
    <location>
        <begin position="1"/>
        <end position="26"/>
    </location>
</feature>
<comment type="caution">
    <text evidence="2">The sequence shown here is derived from an EMBL/GenBank/DDBJ whole genome shotgun (WGS) entry which is preliminary data.</text>
</comment>
<evidence type="ECO:0000313" key="2">
    <source>
        <dbReference type="EMBL" id="KOO28464.1"/>
    </source>
</evidence>
<feature type="compositionally biased region" description="Basic and acidic residues" evidence="1">
    <location>
        <begin position="345"/>
        <end position="359"/>
    </location>
</feature>
<evidence type="ECO:0000256" key="1">
    <source>
        <dbReference type="SAM" id="MobiDB-lite"/>
    </source>
</evidence>
<name>A0A0M0JPH4_9EUKA</name>
<feature type="compositionally biased region" description="Low complexity" evidence="1">
    <location>
        <begin position="15"/>
        <end position="26"/>
    </location>
</feature>
<sequence length="368" mass="38683">MSATTFQAVLKPNGSHSTSTLSGSTTTFQLPLRPAAAEGAQLTVRLKRKGGDPLLMVRFGTEPPSVPRRGKIVADAWDQEAFDAERAEHSVTVALPTGCDILCVGVCNYSAHRRETCYYTVTTTLHVPAPPPPPVSEAPATLRPSGLRPPSMTPAARLFATSAGGSGQPDAESRRVSFHTGGGGSHASGATAPHSSLGVVTPRRGDATPRAGRDGTMHPLLAYTAEAYEAACVSSSTVVQRDVHRDPIAPLPPNAMIQRGIGYGGGGGGSSATQRDRPERGPAHASYAAEVLASQFPTATSIPAPPLTPMGPERELRLELHARLSELERARTEAARLEQLTLSAEEQREVPLRASDRHGSPRVASGRL</sequence>
<feature type="region of interest" description="Disordered" evidence="1">
    <location>
        <begin position="338"/>
        <end position="368"/>
    </location>
</feature>
<feature type="compositionally biased region" description="Low complexity" evidence="1">
    <location>
        <begin position="187"/>
        <end position="196"/>
    </location>
</feature>
<dbReference type="Proteomes" id="UP000037460">
    <property type="component" value="Unassembled WGS sequence"/>
</dbReference>
<feature type="compositionally biased region" description="Basic and acidic residues" evidence="1">
    <location>
        <begin position="203"/>
        <end position="215"/>
    </location>
</feature>
<keyword evidence="3" id="KW-1185">Reference proteome</keyword>
<protein>
    <submittedName>
        <fullName evidence="2">Uncharacterized protein</fullName>
    </submittedName>
</protein>
<dbReference type="AlphaFoldDB" id="A0A0M0JPH4"/>
<accession>A0A0M0JPH4</accession>
<dbReference type="EMBL" id="JWZX01002565">
    <property type="protein sequence ID" value="KOO28464.1"/>
    <property type="molecule type" value="Genomic_DNA"/>
</dbReference>
<gene>
    <name evidence="2" type="ORF">Ctob_002330</name>
</gene>
<proteinExistence type="predicted"/>
<dbReference type="OrthoDB" id="10680323at2759"/>
<feature type="region of interest" description="Disordered" evidence="1">
    <location>
        <begin position="262"/>
        <end position="284"/>
    </location>
</feature>
<feature type="region of interest" description="Disordered" evidence="1">
    <location>
        <begin position="130"/>
        <end position="215"/>
    </location>
</feature>
<evidence type="ECO:0000313" key="3">
    <source>
        <dbReference type="Proteomes" id="UP000037460"/>
    </source>
</evidence>
<organism evidence="2 3">
    <name type="scientific">Chrysochromulina tobinii</name>
    <dbReference type="NCBI Taxonomy" id="1460289"/>
    <lineage>
        <taxon>Eukaryota</taxon>
        <taxon>Haptista</taxon>
        <taxon>Haptophyta</taxon>
        <taxon>Prymnesiophyceae</taxon>
        <taxon>Prymnesiales</taxon>
        <taxon>Chrysochromulinaceae</taxon>
        <taxon>Chrysochromulina</taxon>
    </lineage>
</organism>
<reference evidence="3" key="1">
    <citation type="journal article" date="2015" name="PLoS Genet.">
        <title>Genome Sequence and Transcriptome Analyses of Chrysochromulina tobin: Metabolic Tools for Enhanced Algal Fitness in the Prominent Order Prymnesiales (Haptophyceae).</title>
        <authorList>
            <person name="Hovde B.T."/>
            <person name="Deodato C.R."/>
            <person name="Hunsperger H.M."/>
            <person name="Ryken S.A."/>
            <person name="Yost W."/>
            <person name="Jha R.K."/>
            <person name="Patterson J."/>
            <person name="Monnat R.J. Jr."/>
            <person name="Barlow S.B."/>
            <person name="Starkenburg S.R."/>
            <person name="Cattolico R.A."/>
        </authorList>
    </citation>
    <scope>NUCLEOTIDE SEQUENCE</scope>
    <source>
        <strain evidence="3">CCMP291</strain>
    </source>
</reference>